<evidence type="ECO:0000313" key="3">
    <source>
        <dbReference type="Proteomes" id="UP000002453"/>
    </source>
</evidence>
<dbReference type="STRING" id="484019.THA_497"/>
<dbReference type="RefSeq" id="WP_004104343.1">
    <property type="nucleotide sequence ID" value="NC_011653.1"/>
</dbReference>
<dbReference type="EMBL" id="CP001185">
    <property type="protein sequence ID" value="ACJ74987.1"/>
    <property type="molecule type" value="Genomic_DNA"/>
</dbReference>
<reference evidence="2 3" key="1">
    <citation type="journal article" date="2009" name="J. Bacteriol.">
        <title>The genome of Thermosipho africanus TCF52B: lateral genetic connections to the Firmicutes and Archaea.</title>
        <authorList>
            <person name="Nesboe C.L."/>
            <person name="Bapteste E."/>
            <person name="Curtis B."/>
            <person name="Dahle H."/>
            <person name="Lopez P."/>
            <person name="Macleod D."/>
            <person name="Dlutek M."/>
            <person name="Bowman S."/>
            <person name="Zhaxybayeva O."/>
            <person name="Birkeland N.-K."/>
            <person name="Doolittle W.F."/>
        </authorList>
    </citation>
    <scope>NUCLEOTIDE SEQUENCE [LARGE SCALE GENOMIC DNA]</scope>
    <source>
        <strain evidence="2 3">TCF52B</strain>
    </source>
</reference>
<dbReference type="InterPro" id="IPR045427">
    <property type="entry name" value="MoxR"/>
</dbReference>
<name>B7IFX3_THEAB</name>
<dbReference type="KEGG" id="taf:THA_497"/>
<dbReference type="InterPro" id="IPR003593">
    <property type="entry name" value="AAA+_ATPase"/>
</dbReference>
<gene>
    <name evidence="2" type="ordered locus">THA_497</name>
</gene>
<dbReference type="Pfam" id="PF20030">
    <property type="entry name" value="bpMoxR"/>
    <property type="match status" value="1"/>
</dbReference>
<dbReference type="InterPro" id="IPR027417">
    <property type="entry name" value="P-loop_NTPase"/>
</dbReference>
<dbReference type="AlphaFoldDB" id="B7IFX3"/>
<dbReference type="PANTHER" id="PTHR32204:SF0">
    <property type="entry name" value="ATPASE RAVA"/>
    <property type="match status" value="1"/>
</dbReference>
<sequence>MKKDRTSGNFRELTRMFKNYLEVIYTLKNIILNKDDVIDAISCGFLTQTNVLLIGEPGTAKSLVINEFAKLMGFDIENGYFHYLLTKFTEPSEVLGPLNISELKKGKYVINTKNKLPEANVVFLDEVFNANSAILNSLLTLINEKKLLLGDIYKSLDDLIVIYGATNHTPTDPLLKAFYDRFPIRVLVEGVERKDYEELLDREFDIEEKNLRKDKEILFDRKESIMFSKMMNEYIMMKYFELRQNKYITDLLDRIEMLKKDKDIFISDRNLKFYVKNMIAYSMIRNESLNPNLNLEDLKFILSKIFNNEEQKYEIERYFIY</sequence>
<proteinExistence type="predicted"/>
<dbReference type="PANTHER" id="PTHR32204">
    <property type="entry name" value="ATPASE RAVA"/>
    <property type="match status" value="1"/>
</dbReference>
<dbReference type="InterPro" id="IPR050513">
    <property type="entry name" value="RavA_ATPases"/>
</dbReference>
<accession>B7IFX3</accession>
<keyword evidence="3" id="KW-1185">Reference proteome</keyword>
<evidence type="ECO:0000259" key="1">
    <source>
        <dbReference type="SMART" id="SM00382"/>
    </source>
</evidence>
<dbReference type="Proteomes" id="UP000002453">
    <property type="component" value="Chromosome"/>
</dbReference>
<dbReference type="SUPFAM" id="SSF52540">
    <property type="entry name" value="P-loop containing nucleoside triphosphate hydrolases"/>
    <property type="match status" value="1"/>
</dbReference>
<dbReference type="Gene3D" id="3.40.50.300">
    <property type="entry name" value="P-loop containing nucleotide triphosphate hydrolases"/>
    <property type="match status" value="1"/>
</dbReference>
<dbReference type="SMART" id="SM00382">
    <property type="entry name" value="AAA"/>
    <property type="match status" value="1"/>
</dbReference>
<feature type="domain" description="AAA+ ATPase" evidence="1">
    <location>
        <begin position="47"/>
        <end position="192"/>
    </location>
</feature>
<organism evidence="2 3">
    <name type="scientific">Thermosipho africanus (strain TCF52B)</name>
    <dbReference type="NCBI Taxonomy" id="484019"/>
    <lineage>
        <taxon>Bacteria</taxon>
        <taxon>Thermotogati</taxon>
        <taxon>Thermotogota</taxon>
        <taxon>Thermotogae</taxon>
        <taxon>Thermotogales</taxon>
        <taxon>Fervidobacteriaceae</taxon>
        <taxon>Thermosipho</taxon>
    </lineage>
</organism>
<dbReference type="HOGENOM" id="CLU_018678_0_0_0"/>
<dbReference type="eggNOG" id="COG0714">
    <property type="taxonomic scope" value="Bacteria"/>
</dbReference>
<dbReference type="CDD" id="cd00009">
    <property type="entry name" value="AAA"/>
    <property type="match status" value="1"/>
</dbReference>
<dbReference type="OrthoDB" id="1814213at2"/>
<evidence type="ECO:0000313" key="2">
    <source>
        <dbReference type="EMBL" id="ACJ74987.1"/>
    </source>
</evidence>
<protein>
    <submittedName>
        <fullName evidence="2">MoxR protein</fullName>
    </submittedName>
</protein>